<keyword evidence="2" id="KW-1185">Reference proteome</keyword>
<accession>A0A9P6NTW1</accession>
<organism evidence="1 2">
    <name type="scientific">Cronartium quercuum f. sp. fusiforme G11</name>
    <dbReference type="NCBI Taxonomy" id="708437"/>
    <lineage>
        <taxon>Eukaryota</taxon>
        <taxon>Fungi</taxon>
        <taxon>Dikarya</taxon>
        <taxon>Basidiomycota</taxon>
        <taxon>Pucciniomycotina</taxon>
        <taxon>Pucciniomycetes</taxon>
        <taxon>Pucciniales</taxon>
        <taxon>Coleosporiaceae</taxon>
        <taxon>Cronartium</taxon>
    </lineage>
</organism>
<comment type="caution">
    <text evidence="1">The sequence shown here is derived from an EMBL/GenBank/DDBJ whole genome shotgun (WGS) entry which is preliminary data.</text>
</comment>
<dbReference type="OrthoDB" id="3341476at2759"/>
<proteinExistence type="predicted"/>
<gene>
    <name evidence="1" type="ORF">CROQUDRAFT_701405</name>
</gene>
<sequence length="81" mass="8930">MEGKHLTPHQACWATFLSSFNFAIVHTPGKMNPADPASRRPDYIESSVIPEALVLFKKTQVSSIAAVQLSRFSSSFDISFS</sequence>
<protein>
    <submittedName>
        <fullName evidence="1">Uncharacterized protein</fullName>
    </submittedName>
</protein>
<dbReference type="AlphaFoldDB" id="A0A9P6NTW1"/>
<evidence type="ECO:0000313" key="2">
    <source>
        <dbReference type="Proteomes" id="UP000886653"/>
    </source>
</evidence>
<dbReference type="Proteomes" id="UP000886653">
    <property type="component" value="Unassembled WGS sequence"/>
</dbReference>
<dbReference type="EMBL" id="MU167212">
    <property type="protein sequence ID" value="KAG0151542.1"/>
    <property type="molecule type" value="Genomic_DNA"/>
</dbReference>
<evidence type="ECO:0000313" key="1">
    <source>
        <dbReference type="EMBL" id="KAG0151542.1"/>
    </source>
</evidence>
<reference evidence="1" key="1">
    <citation type="submission" date="2013-11" db="EMBL/GenBank/DDBJ databases">
        <title>Genome sequence of the fusiform rust pathogen reveals effectors for host alternation and coevolution with pine.</title>
        <authorList>
            <consortium name="DOE Joint Genome Institute"/>
            <person name="Smith K."/>
            <person name="Pendleton A."/>
            <person name="Kubisiak T."/>
            <person name="Anderson C."/>
            <person name="Salamov A."/>
            <person name="Aerts A."/>
            <person name="Riley R."/>
            <person name="Clum A."/>
            <person name="Lindquist E."/>
            <person name="Ence D."/>
            <person name="Campbell M."/>
            <person name="Kronenberg Z."/>
            <person name="Feau N."/>
            <person name="Dhillon B."/>
            <person name="Hamelin R."/>
            <person name="Burleigh J."/>
            <person name="Smith J."/>
            <person name="Yandell M."/>
            <person name="Nelson C."/>
            <person name="Grigoriev I."/>
            <person name="Davis J."/>
        </authorList>
    </citation>
    <scope>NUCLEOTIDE SEQUENCE</scope>
    <source>
        <strain evidence="1">G11</strain>
    </source>
</reference>
<name>A0A9P6NTW1_9BASI</name>